<proteinExistence type="predicted"/>
<gene>
    <name evidence="1" type="ORF">Syun_016747</name>
</gene>
<evidence type="ECO:0000313" key="2">
    <source>
        <dbReference type="Proteomes" id="UP001420932"/>
    </source>
</evidence>
<keyword evidence="2" id="KW-1185">Reference proteome</keyword>
<dbReference type="Proteomes" id="UP001420932">
    <property type="component" value="Unassembled WGS sequence"/>
</dbReference>
<name>A0AAP0J791_9MAGN</name>
<accession>A0AAP0J791</accession>
<comment type="caution">
    <text evidence="1">The sequence shown here is derived from an EMBL/GenBank/DDBJ whole genome shotgun (WGS) entry which is preliminary data.</text>
</comment>
<evidence type="ECO:0000313" key="1">
    <source>
        <dbReference type="EMBL" id="KAK9127950.1"/>
    </source>
</evidence>
<organism evidence="1 2">
    <name type="scientific">Stephania yunnanensis</name>
    <dbReference type="NCBI Taxonomy" id="152371"/>
    <lineage>
        <taxon>Eukaryota</taxon>
        <taxon>Viridiplantae</taxon>
        <taxon>Streptophyta</taxon>
        <taxon>Embryophyta</taxon>
        <taxon>Tracheophyta</taxon>
        <taxon>Spermatophyta</taxon>
        <taxon>Magnoliopsida</taxon>
        <taxon>Ranunculales</taxon>
        <taxon>Menispermaceae</taxon>
        <taxon>Menispermoideae</taxon>
        <taxon>Cissampelideae</taxon>
        <taxon>Stephania</taxon>
    </lineage>
</organism>
<protein>
    <submittedName>
        <fullName evidence="1">Uncharacterized protein</fullName>
    </submittedName>
</protein>
<sequence length="143" mass="15596">MGEHKFLVPLFFSCAPSSLRHCISITLNHLRPPSLRLASAARRRISHLVSFLLTSGCSSSHSLLVVTARALSLLSVVFVRHYVLPSAARRRLRLRHLQSPSWSLYISEDAGGFASALAPTLSLAHFPHPPSHLLSLTSAPSSL</sequence>
<reference evidence="1 2" key="1">
    <citation type="submission" date="2024-01" db="EMBL/GenBank/DDBJ databases">
        <title>Genome assemblies of Stephania.</title>
        <authorList>
            <person name="Yang L."/>
        </authorList>
    </citation>
    <scope>NUCLEOTIDE SEQUENCE [LARGE SCALE GENOMIC DNA]</scope>
    <source>
        <strain evidence="1">YNDBR</strain>
        <tissue evidence="1">Leaf</tissue>
    </source>
</reference>
<dbReference type="EMBL" id="JBBNAF010000007">
    <property type="protein sequence ID" value="KAK9127950.1"/>
    <property type="molecule type" value="Genomic_DNA"/>
</dbReference>
<dbReference type="AlphaFoldDB" id="A0AAP0J791"/>